<dbReference type="InterPro" id="IPR023213">
    <property type="entry name" value="CAT-like_dom_sf"/>
</dbReference>
<keyword evidence="13" id="KW-1185">Reference proteome</keyword>
<evidence type="ECO:0000256" key="11">
    <source>
        <dbReference type="RuleBase" id="RU004156"/>
    </source>
</evidence>
<dbReference type="SMART" id="SM01059">
    <property type="entry name" value="CAT"/>
    <property type="match status" value="1"/>
</dbReference>
<dbReference type="Gene3D" id="3.30.559.10">
    <property type="entry name" value="Chloramphenicol acetyltransferase-like domain"/>
    <property type="match status" value="1"/>
</dbReference>
<evidence type="ECO:0000313" key="12">
    <source>
        <dbReference type="EMBL" id="MXQ55007.1"/>
    </source>
</evidence>
<evidence type="ECO:0000256" key="5">
    <source>
        <dbReference type="ARBA" id="ARBA00020291"/>
    </source>
</evidence>
<evidence type="ECO:0000256" key="7">
    <source>
        <dbReference type="ARBA" id="ARBA00023251"/>
    </source>
</evidence>
<dbReference type="GO" id="GO:0008811">
    <property type="term" value="F:chloramphenicol O-acetyltransferase activity"/>
    <property type="evidence" value="ECO:0007669"/>
    <property type="project" value="UniProtKB-EC"/>
</dbReference>
<dbReference type="InterPro" id="IPR001707">
    <property type="entry name" value="Cmp_AcTrfase"/>
</dbReference>
<evidence type="ECO:0000256" key="3">
    <source>
        <dbReference type="ARBA" id="ARBA00011233"/>
    </source>
</evidence>
<evidence type="ECO:0000256" key="9">
    <source>
        <dbReference type="PIRSR" id="PIRSR000440-1"/>
    </source>
</evidence>
<dbReference type="SUPFAM" id="SSF52777">
    <property type="entry name" value="CoA-dependent acyltransferases"/>
    <property type="match status" value="1"/>
</dbReference>
<keyword evidence="8 10" id="KW-0012">Acyltransferase</keyword>
<dbReference type="PIRSF" id="PIRSF000440">
    <property type="entry name" value="CAT"/>
    <property type="match status" value="1"/>
</dbReference>
<reference evidence="12 13" key="1">
    <citation type="submission" date="2019-12" db="EMBL/GenBank/DDBJ databases">
        <title>Whole-genome analyses of novel actinobacteria.</title>
        <authorList>
            <person name="Sahin N."/>
            <person name="Saygin H."/>
        </authorList>
    </citation>
    <scope>NUCLEOTIDE SEQUENCE [LARGE SCALE GENOMIC DNA]</scope>
    <source>
        <strain evidence="12 13">KC615</strain>
    </source>
</reference>
<protein>
    <recommendedName>
        <fullName evidence="5 10">Chloramphenicol acetyltransferase</fullName>
        <ecNumber evidence="4 10">2.3.1.28</ecNumber>
    </recommendedName>
</protein>
<dbReference type="NCBIfam" id="NF000491">
    <property type="entry name" value="chloram_CatA"/>
    <property type="match status" value="1"/>
</dbReference>
<dbReference type="AlphaFoldDB" id="A0A6I4VTW0"/>
<evidence type="ECO:0000256" key="4">
    <source>
        <dbReference type="ARBA" id="ARBA00013235"/>
    </source>
</evidence>
<dbReference type="Proteomes" id="UP000430692">
    <property type="component" value="Unassembled WGS sequence"/>
</dbReference>
<comment type="caution">
    <text evidence="12">The sequence shown here is derived from an EMBL/GenBank/DDBJ whole genome shotgun (WGS) entry which is preliminary data.</text>
</comment>
<gene>
    <name evidence="12" type="primary">catA</name>
    <name evidence="12" type="ORF">GSM42_15040</name>
</gene>
<evidence type="ECO:0000256" key="10">
    <source>
        <dbReference type="RuleBase" id="RU000503"/>
    </source>
</evidence>
<dbReference type="PANTHER" id="PTHR38474:SF2">
    <property type="entry name" value="CHLORAMPHENICOL ACETYLTRANSFERASE"/>
    <property type="match status" value="1"/>
</dbReference>
<dbReference type="PANTHER" id="PTHR38474">
    <property type="entry name" value="SLR0299 PROTEIN"/>
    <property type="match status" value="1"/>
</dbReference>
<dbReference type="GO" id="GO:0046677">
    <property type="term" value="P:response to antibiotic"/>
    <property type="evidence" value="ECO:0007669"/>
    <property type="project" value="UniProtKB-KW"/>
</dbReference>
<comment type="catalytic activity">
    <reaction evidence="10">
        <text>chloramphenicol + acetyl-CoA = chloramphenicol 3-acetate + CoA</text>
        <dbReference type="Rhea" id="RHEA:18421"/>
        <dbReference type="ChEBI" id="CHEBI:16730"/>
        <dbReference type="ChEBI" id="CHEBI:17698"/>
        <dbReference type="ChEBI" id="CHEBI:57287"/>
        <dbReference type="ChEBI" id="CHEBI:57288"/>
        <dbReference type="EC" id="2.3.1.28"/>
    </reaction>
</comment>
<accession>A0A6I4VTW0</accession>
<evidence type="ECO:0000256" key="2">
    <source>
        <dbReference type="ARBA" id="ARBA00010571"/>
    </source>
</evidence>
<comment type="function">
    <text evidence="1 10">This enzyme is an effector of chloramphenicol resistance in bacteria.</text>
</comment>
<keyword evidence="7 10" id="KW-0046">Antibiotic resistance</keyword>
<evidence type="ECO:0000256" key="1">
    <source>
        <dbReference type="ARBA" id="ARBA00002150"/>
    </source>
</evidence>
<dbReference type="Pfam" id="PF00302">
    <property type="entry name" value="CAT"/>
    <property type="match status" value="1"/>
</dbReference>
<dbReference type="EMBL" id="WUUL01000011">
    <property type="protein sequence ID" value="MXQ55007.1"/>
    <property type="molecule type" value="Genomic_DNA"/>
</dbReference>
<evidence type="ECO:0000256" key="8">
    <source>
        <dbReference type="ARBA" id="ARBA00023315"/>
    </source>
</evidence>
<proteinExistence type="inferred from homology"/>
<evidence type="ECO:0000256" key="6">
    <source>
        <dbReference type="ARBA" id="ARBA00022679"/>
    </source>
</evidence>
<feature type="active site" description="Proton acceptor" evidence="9">
    <location>
        <position position="189"/>
    </location>
</feature>
<evidence type="ECO:0000313" key="13">
    <source>
        <dbReference type="Proteomes" id="UP000430692"/>
    </source>
</evidence>
<dbReference type="PROSITE" id="PS00100">
    <property type="entry name" value="CAT"/>
    <property type="match status" value="1"/>
</dbReference>
<keyword evidence="6 10" id="KW-0808">Transferase</keyword>
<comment type="subunit">
    <text evidence="3">Homotrimer.</text>
</comment>
<sequence>MKFHLINREKWDRKPYFEHYLLQKCTFSMTANIDITLLLEQLRKQRIKLYPTFIYMITRVVHDHLEFRTCFDDQGCLGYWDQMTPSYTIFHSESKTFSSLWTEFSDEFRVFYQNYQADIKHYGHVPSFFPKENTPKNVFPISSIPWVSFTGFNLHVNEDHNYLLPIFTGGKYFDQGGKVWLPVSLQVHHAVCDGYHASAFFEELQQMVDRCDNWLT</sequence>
<dbReference type="RefSeq" id="WP_160802363.1">
    <property type="nucleotide sequence ID" value="NZ_WUUL01000011.1"/>
</dbReference>
<comment type="similarity">
    <text evidence="2 11">Belongs to the chloramphenicol acetyltransferase family.</text>
</comment>
<name>A0A6I4VTW0_9BACL</name>
<organism evidence="12 13">
    <name type="scientific">Shimazuella alba</name>
    <dbReference type="NCBI Taxonomy" id="2690964"/>
    <lineage>
        <taxon>Bacteria</taxon>
        <taxon>Bacillati</taxon>
        <taxon>Bacillota</taxon>
        <taxon>Bacilli</taxon>
        <taxon>Bacillales</taxon>
        <taxon>Thermoactinomycetaceae</taxon>
        <taxon>Shimazuella</taxon>
    </lineage>
</organism>
<dbReference type="EC" id="2.3.1.28" evidence="4 10"/>
<dbReference type="InterPro" id="IPR018372">
    <property type="entry name" value="Chloramphenicol_AcTrfase_AS"/>
</dbReference>